<name>G0P628_CAEBE</name>
<organism evidence="3">
    <name type="scientific">Caenorhabditis brenneri</name>
    <name type="common">Nematode worm</name>
    <dbReference type="NCBI Taxonomy" id="135651"/>
    <lineage>
        <taxon>Eukaryota</taxon>
        <taxon>Metazoa</taxon>
        <taxon>Ecdysozoa</taxon>
        <taxon>Nematoda</taxon>
        <taxon>Chromadorea</taxon>
        <taxon>Rhabditida</taxon>
        <taxon>Rhabditina</taxon>
        <taxon>Rhabditomorpha</taxon>
        <taxon>Rhabditoidea</taxon>
        <taxon>Rhabditidae</taxon>
        <taxon>Peloderinae</taxon>
        <taxon>Caenorhabditis</taxon>
    </lineage>
</organism>
<dbReference type="HOGENOM" id="CLU_1490280_0_0_1"/>
<protein>
    <submittedName>
        <fullName evidence="2">Uncharacterized protein</fullName>
    </submittedName>
</protein>
<feature type="region of interest" description="Disordered" evidence="1">
    <location>
        <begin position="102"/>
        <end position="181"/>
    </location>
</feature>
<feature type="compositionally biased region" description="Basic and acidic residues" evidence="1">
    <location>
        <begin position="102"/>
        <end position="114"/>
    </location>
</feature>
<dbReference type="AlphaFoldDB" id="G0P628"/>
<gene>
    <name evidence="2" type="ORF">CAEBREN_00779</name>
</gene>
<reference evidence="3" key="1">
    <citation type="submission" date="2011-07" db="EMBL/GenBank/DDBJ databases">
        <authorList>
            <consortium name="Caenorhabditis brenneri Sequencing and Analysis Consortium"/>
            <person name="Wilson R.K."/>
        </authorList>
    </citation>
    <scope>NUCLEOTIDE SEQUENCE [LARGE SCALE GENOMIC DNA]</scope>
    <source>
        <strain evidence="3">PB2801</strain>
    </source>
</reference>
<proteinExistence type="predicted"/>
<dbReference type="InParanoid" id="G0P628"/>
<keyword evidence="3" id="KW-1185">Reference proteome</keyword>
<accession>G0P628</accession>
<dbReference type="EMBL" id="GL380092">
    <property type="protein sequence ID" value="EGT46162.1"/>
    <property type="molecule type" value="Genomic_DNA"/>
</dbReference>
<evidence type="ECO:0000313" key="2">
    <source>
        <dbReference type="EMBL" id="EGT46162.1"/>
    </source>
</evidence>
<dbReference type="Proteomes" id="UP000008068">
    <property type="component" value="Unassembled WGS sequence"/>
</dbReference>
<evidence type="ECO:0000256" key="1">
    <source>
        <dbReference type="SAM" id="MobiDB-lite"/>
    </source>
</evidence>
<evidence type="ECO:0000313" key="3">
    <source>
        <dbReference type="Proteomes" id="UP000008068"/>
    </source>
</evidence>
<sequence>MAKAIEIGKKMIMAPRGHVSKMVETILEDPLDHDFRRADALDEKMKRQKRALGKKYVPPPVLRRAEIEKRLADAEDPNLVDREYKAVDWEAAILAERNRIEKAEKARAAKEAKASLKKRKHSWPSGKENSAKRARRSASEDGPSTSGPNNSTEATSKATVKAAAKPKPTTAARAKETNQKK</sequence>
<feature type="compositionally biased region" description="Low complexity" evidence="1">
    <location>
        <begin position="151"/>
        <end position="172"/>
    </location>
</feature>